<evidence type="ECO:0000313" key="3">
    <source>
        <dbReference type="Proteomes" id="UP000001025"/>
    </source>
</evidence>
<proteinExistence type="predicted"/>
<accession>Q7UWD8</accession>
<dbReference type="STRING" id="243090.RB2101"/>
<organism evidence="2 3">
    <name type="scientific">Rhodopirellula baltica (strain DSM 10527 / NCIMB 13988 / SH1)</name>
    <dbReference type="NCBI Taxonomy" id="243090"/>
    <lineage>
        <taxon>Bacteria</taxon>
        <taxon>Pseudomonadati</taxon>
        <taxon>Planctomycetota</taxon>
        <taxon>Planctomycetia</taxon>
        <taxon>Pirellulales</taxon>
        <taxon>Pirellulaceae</taxon>
        <taxon>Rhodopirellula</taxon>
    </lineage>
</organism>
<evidence type="ECO:0000313" key="2">
    <source>
        <dbReference type="EMBL" id="CAD72425.1"/>
    </source>
</evidence>
<feature type="region of interest" description="Disordered" evidence="1">
    <location>
        <begin position="27"/>
        <end position="58"/>
    </location>
</feature>
<dbReference type="EnsemblBacteria" id="CAD72425">
    <property type="protein sequence ID" value="CAD72425"/>
    <property type="gene ID" value="RB2101"/>
</dbReference>
<dbReference type="HOGENOM" id="CLU_2976280_0_0_0"/>
<gene>
    <name evidence="2" type="ordered locus">RB2101</name>
</gene>
<dbReference type="Proteomes" id="UP000001025">
    <property type="component" value="Chromosome"/>
</dbReference>
<keyword evidence="3" id="KW-1185">Reference proteome</keyword>
<sequence>MCAVHLLANPGVNLGYGEDLGKKKKQCTRFDATHSRQTNPPSRKGPCDSTLNCQPVQN</sequence>
<dbReference type="KEGG" id="rba:RB2101"/>
<protein>
    <submittedName>
        <fullName evidence="2">Uncharacterized protein</fullName>
    </submittedName>
</protein>
<evidence type="ECO:0000256" key="1">
    <source>
        <dbReference type="SAM" id="MobiDB-lite"/>
    </source>
</evidence>
<name>Q7UWD8_RHOBA</name>
<dbReference type="AlphaFoldDB" id="Q7UWD8"/>
<reference evidence="2 3" key="1">
    <citation type="journal article" date="2003" name="Proc. Natl. Acad. Sci. U.S.A.">
        <title>Complete genome sequence of the marine planctomycete Pirellula sp. strain 1.</title>
        <authorList>
            <person name="Gloeckner F.O."/>
            <person name="Kube M."/>
            <person name="Bauer M."/>
            <person name="Teeling H."/>
            <person name="Lombardot T."/>
            <person name="Ludwig W."/>
            <person name="Gade D."/>
            <person name="Beck A."/>
            <person name="Borzym K."/>
            <person name="Heitmann K."/>
            <person name="Rabus R."/>
            <person name="Schlesner H."/>
            <person name="Amann R."/>
            <person name="Reinhardt R."/>
        </authorList>
    </citation>
    <scope>NUCLEOTIDE SEQUENCE [LARGE SCALE GENOMIC DNA]</scope>
    <source>
        <strain evidence="3">DSM 10527 / NCIMB 13988 / SH1</strain>
    </source>
</reference>
<dbReference type="InParanoid" id="Q7UWD8"/>
<dbReference type="EMBL" id="BX294136">
    <property type="protein sequence ID" value="CAD72425.1"/>
    <property type="molecule type" value="Genomic_DNA"/>
</dbReference>
<feature type="compositionally biased region" description="Polar residues" evidence="1">
    <location>
        <begin position="49"/>
        <end position="58"/>
    </location>
</feature>